<name>A0A212M1T4_9FIRM</name>
<dbReference type="RefSeq" id="WP_288186081.1">
    <property type="nucleotide sequence ID" value="NZ_LT608335.1"/>
</dbReference>
<protein>
    <submittedName>
        <fullName evidence="1">Uncharacterized protein</fullName>
    </submittedName>
</protein>
<reference evidence="1" key="1">
    <citation type="submission" date="2016-08" db="EMBL/GenBank/DDBJ databases">
        <authorList>
            <person name="Seilhamer J.J."/>
        </authorList>
    </citation>
    <scope>NUCLEOTIDE SEQUENCE</scope>
    <source>
        <strain evidence="1">86</strain>
    </source>
</reference>
<accession>A0A212M1T4</accession>
<sequence length="65" mass="6968">MITIDYTAITTEGTKEHATFTYDSIEAATADLETAVFSEGCSIVSPTVTDSSGKKYNLRLSITEA</sequence>
<gene>
    <name evidence="1" type="ORF">KL86SPO_70583</name>
</gene>
<proteinExistence type="predicted"/>
<evidence type="ECO:0000313" key="1">
    <source>
        <dbReference type="EMBL" id="SCM83725.1"/>
    </source>
</evidence>
<dbReference type="EMBL" id="FMJE01000007">
    <property type="protein sequence ID" value="SCM83725.1"/>
    <property type="molecule type" value="Genomic_DNA"/>
</dbReference>
<dbReference type="AlphaFoldDB" id="A0A212M1T4"/>
<organism evidence="1">
    <name type="scientific">uncultured Sporomusa sp</name>
    <dbReference type="NCBI Taxonomy" id="307249"/>
    <lineage>
        <taxon>Bacteria</taxon>
        <taxon>Bacillati</taxon>
        <taxon>Bacillota</taxon>
        <taxon>Negativicutes</taxon>
        <taxon>Selenomonadales</taxon>
        <taxon>Sporomusaceae</taxon>
        <taxon>Sporomusa</taxon>
        <taxon>environmental samples</taxon>
    </lineage>
</organism>